<name>A0ACB7TCF2_HYAAI</name>
<protein>
    <submittedName>
        <fullName evidence="1">Uncharacterized protein</fullName>
    </submittedName>
</protein>
<evidence type="ECO:0000313" key="1">
    <source>
        <dbReference type="EMBL" id="KAH6943818.1"/>
    </source>
</evidence>
<evidence type="ECO:0000313" key="2">
    <source>
        <dbReference type="Proteomes" id="UP000821845"/>
    </source>
</evidence>
<accession>A0ACB7TCF2</accession>
<reference evidence="1" key="1">
    <citation type="submission" date="2020-05" db="EMBL/GenBank/DDBJ databases">
        <title>Large-scale comparative analyses of tick genomes elucidate their genetic diversity and vector capacities.</title>
        <authorList>
            <person name="Jia N."/>
            <person name="Wang J."/>
            <person name="Shi W."/>
            <person name="Du L."/>
            <person name="Sun Y."/>
            <person name="Zhan W."/>
            <person name="Jiang J."/>
            <person name="Wang Q."/>
            <person name="Zhang B."/>
            <person name="Ji P."/>
            <person name="Sakyi L.B."/>
            <person name="Cui X."/>
            <person name="Yuan T."/>
            <person name="Jiang B."/>
            <person name="Yang W."/>
            <person name="Lam T.T.-Y."/>
            <person name="Chang Q."/>
            <person name="Ding S."/>
            <person name="Wang X."/>
            <person name="Zhu J."/>
            <person name="Ruan X."/>
            <person name="Zhao L."/>
            <person name="Wei J."/>
            <person name="Que T."/>
            <person name="Du C."/>
            <person name="Cheng J."/>
            <person name="Dai P."/>
            <person name="Han X."/>
            <person name="Huang E."/>
            <person name="Gao Y."/>
            <person name="Liu J."/>
            <person name="Shao H."/>
            <person name="Ye R."/>
            <person name="Li L."/>
            <person name="Wei W."/>
            <person name="Wang X."/>
            <person name="Wang C."/>
            <person name="Yang T."/>
            <person name="Huo Q."/>
            <person name="Li W."/>
            <person name="Guo W."/>
            <person name="Chen H."/>
            <person name="Zhou L."/>
            <person name="Ni X."/>
            <person name="Tian J."/>
            <person name="Zhou Y."/>
            <person name="Sheng Y."/>
            <person name="Liu T."/>
            <person name="Pan Y."/>
            <person name="Xia L."/>
            <person name="Li J."/>
            <person name="Zhao F."/>
            <person name="Cao W."/>
        </authorList>
    </citation>
    <scope>NUCLEOTIDE SEQUENCE</scope>
    <source>
        <tissue evidence="1">Larvae</tissue>
    </source>
</reference>
<proteinExistence type="predicted"/>
<gene>
    <name evidence="1" type="ORF">HPB50_000084</name>
</gene>
<dbReference type="Proteomes" id="UP000821845">
    <property type="component" value="Chromosome 1"/>
</dbReference>
<sequence length="129" mass="14180">MQQVNYQHGVFCTDVSPYPRLHRKAPAYTLAVVNQGKLVNSATILTPSSAAEEANAIALAVRMAYQQGISAYVVSDSRAACCMYMKGVLPTRTIQILGSVVRPIRVRMITNLFIAKLHYLAAEPHCFLP</sequence>
<comment type="caution">
    <text evidence="1">The sequence shown here is derived from an EMBL/GenBank/DDBJ whole genome shotgun (WGS) entry which is preliminary data.</text>
</comment>
<dbReference type="EMBL" id="CM023481">
    <property type="protein sequence ID" value="KAH6943818.1"/>
    <property type="molecule type" value="Genomic_DNA"/>
</dbReference>
<organism evidence="1 2">
    <name type="scientific">Hyalomma asiaticum</name>
    <name type="common">Tick</name>
    <dbReference type="NCBI Taxonomy" id="266040"/>
    <lineage>
        <taxon>Eukaryota</taxon>
        <taxon>Metazoa</taxon>
        <taxon>Ecdysozoa</taxon>
        <taxon>Arthropoda</taxon>
        <taxon>Chelicerata</taxon>
        <taxon>Arachnida</taxon>
        <taxon>Acari</taxon>
        <taxon>Parasitiformes</taxon>
        <taxon>Ixodida</taxon>
        <taxon>Ixodoidea</taxon>
        <taxon>Ixodidae</taxon>
        <taxon>Hyalomminae</taxon>
        <taxon>Hyalomma</taxon>
    </lineage>
</organism>
<keyword evidence="2" id="KW-1185">Reference proteome</keyword>